<dbReference type="GO" id="GO:0006402">
    <property type="term" value="P:mRNA catabolic process"/>
    <property type="evidence" value="ECO:0007669"/>
    <property type="project" value="TreeGrafter"/>
</dbReference>
<sequence length="643" mass="72551">MKTFLQGLSKGLDVTTSLNTENKELLRILESLKAISKYHNKFYLNNNFVIGKLDISQNATGYLNAYDERFKKDLLIQNRDLNAAHLGDIVLAKILKSKKDRVYAKILAVLVMANATSVVYTKRFGNVVLGVNIQNGLSLNLRASQKSLKALPDGSVLKINNLNNEIIEVLGVLSDPSVDEKISLSIYNKQDDFALACENEARAYGDSVDISMYKERVDLSDLAFCSIDPDDAKDYDDAIFYDEKENALYVAIADVSEYVQNHSATDKAAKFRGFSIYFPHKCVPMLPRNLSENICSLKPDAYRLAFIFKLSFDVNFNVIKDELFEGLIKSRARLTYGLVDEVLKGKKHLPNQNIQNFLLKLAKITEILRQKRLLKGFDFRSKELKMSLDEAGLVKSTHYESDTPSHALIEDCMLLANIAAAKRINQGIFRNHEPADMKKILYLIDDLAALGINATYESDLAKMIAKIQAKADEIGIREDVDKLIIKAQKRAQYNNFSSGHFGLGFDTYTHFTSPIRRYSDLILHRLLKAKLKNDEKLFNYLLETTQGLCESLNVLEREADKVAFDFMDRKFARWASANIGNSFICYISQASEPLVAILDDEIKGARIFLPNYSCEILTKVLVRIVSSDIASTKIIGKVIKKLS</sequence>
<dbReference type="PROSITE" id="PS01175">
    <property type="entry name" value="RIBONUCLEASE_II"/>
    <property type="match status" value="1"/>
</dbReference>
<dbReference type="InterPro" id="IPR022966">
    <property type="entry name" value="RNase_II/R_CS"/>
</dbReference>
<keyword evidence="3" id="KW-0378">Hydrolase</keyword>
<evidence type="ECO:0000313" key="4">
    <source>
        <dbReference type="Proteomes" id="UP000509414"/>
    </source>
</evidence>
<dbReference type="EC" id="3.1.-.-" evidence="3"/>
<dbReference type="PANTHER" id="PTHR23355">
    <property type="entry name" value="RIBONUCLEASE"/>
    <property type="match status" value="1"/>
</dbReference>
<organism evidence="3 4">
    <name type="scientific">Candidatus Campylobacter infans</name>
    <dbReference type="NCBI Taxonomy" id="2561898"/>
    <lineage>
        <taxon>Bacteria</taxon>
        <taxon>Pseudomonadati</taxon>
        <taxon>Campylobacterota</taxon>
        <taxon>Epsilonproteobacteria</taxon>
        <taxon>Campylobacterales</taxon>
        <taxon>Campylobacteraceae</taxon>
        <taxon>Campylobacter</taxon>
    </lineage>
</organism>
<feature type="domain" description="RNB" evidence="2">
    <location>
        <begin position="216"/>
        <end position="533"/>
    </location>
</feature>
<dbReference type="InterPro" id="IPR012340">
    <property type="entry name" value="NA-bd_OB-fold"/>
</dbReference>
<evidence type="ECO:0000256" key="1">
    <source>
        <dbReference type="ARBA" id="ARBA00022839"/>
    </source>
</evidence>
<evidence type="ECO:0000313" key="3">
    <source>
        <dbReference type="EMBL" id="QLI04754.1"/>
    </source>
</evidence>
<dbReference type="GO" id="GO:0005829">
    <property type="term" value="C:cytosol"/>
    <property type="evidence" value="ECO:0007669"/>
    <property type="project" value="TreeGrafter"/>
</dbReference>
<proteinExistence type="predicted"/>
<name>A0A7H9CKH0_9BACT</name>
<dbReference type="InterPro" id="IPR001900">
    <property type="entry name" value="RNase_II/R"/>
</dbReference>
<dbReference type="SUPFAM" id="SSF50249">
    <property type="entry name" value="Nucleic acid-binding proteins"/>
    <property type="match status" value="1"/>
</dbReference>
<protein>
    <submittedName>
        <fullName evidence="3">Ribonuclease R</fullName>
        <ecNumber evidence="3">3.1.-.-</ecNumber>
    </submittedName>
</protein>
<dbReference type="Pfam" id="PF22896">
    <property type="entry name" value="OB_RNR_1st"/>
    <property type="match status" value="1"/>
</dbReference>
<reference evidence="3 4" key="1">
    <citation type="submission" date="2020-02" db="EMBL/GenBank/DDBJ databases">
        <title>Complete genome sequence of the novel Campylobacter species Candidatus Campylobacter infans.</title>
        <authorList>
            <person name="Duim B."/>
            <person name="Zomer A."/>
            <person name="van der Graaf L."/>
            <person name="Wagenaar J."/>
        </authorList>
    </citation>
    <scope>NUCLEOTIDE SEQUENCE [LARGE SCALE GENOMIC DNA]</scope>
    <source>
        <strain evidence="3 4">19S00001</strain>
    </source>
</reference>
<dbReference type="SMART" id="SM00955">
    <property type="entry name" value="RNB"/>
    <property type="match status" value="1"/>
</dbReference>
<dbReference type="Gene3D" id="2.40.50.140">
    <property type="entry name" value="Nucleic acid-binding proteins"/>
    <property type="match status" value="1"/>
</dbReference>
<dbReference type="GO" id="GO:0004540">
    <property type="term" value="F:RNA nuclease activity"/>
    <property type="evidence" value="ECO:0007669"/>
    <property type="project" value="InterPro"/>
</dbReference>
<dbReference type="KEGG" id="cinf:CINF_0205"/>
<dbReference type="EMBL" id="CP049075">
    <property type="protein sequence ID" value="QLI04754.1"/>
    <property type="molecule type" value="Genomic_DNA"/>
</dbReference>
<gene>
    <name evidence="3" type="primary">rnr</name>
    <name evidence="3" type="ORF">CINF_0205</name>
</gene>
<dbReference type="InterPro" id="IPR057293">
    <property type="entry name" value="RNR_OB2"/>
</dbReference>
<dbReference type="GO" id="GO:0003723">
    <property type="term" value="F:RNA binding"/>
    <property type="evidence" value="ECO:0007669"/>
    <property type="project" value="InterPro"/>
</dbReference>
<dbReference type="PANTHER" id="PTHR23355:SF9">
    <property type="entry name" value="DIS3-LIKE EXONUCLEASE 2"/>
    <property type="match status" value="1"/>
</dbReference>
<keyword evidence="4" id="KW-1185">Reference proteome</keyword>
<dbReference type="RefSeq" id="WP_178696904.1">
    <property type="nucleotide sequence ID" value="NZ_CP049075.1"/>
</dbReference>
<dbReference type="Pfam" id="PF24190">
    <property type="entry name" value="OB_RNR_2nd"/>
    <property type="match status" value="1"/>
</dbReference>
<accession>A0A7H9CKH0</accession>
<dbReference type="Proteomes" id="UP000509414">
    <property type="component" value="Chromosome"/>
</dbReference>
<dbReference type="InterPro" id="IPR050180">
    <property type="entry name" value="RNR_Ribonuclease"/>
</dbReference>
<evidence type="ECO:0000259" key="2">
    <source>
        <dbReference type="SMART" id="SM00955"/>
    </source>
</evidence>
<dbReference type="InterPro" id="IPR054561">
    <property type="entry name" value="RNR_OB1_N"/>
</dbReference>
<dbReference type="Pfam" id="PF00773">
    <property type="entry name" value="RNB"/>
    <property type="match status" value="1"/>
</dbReference>
<keyword evidence="1" id="KW-0540">Nuclease</keyword>
<keyword evidence="1" id="KW-0269">Exonuclease</keyword>
<dbReference type="GO" id="GO:0004527">
    <property type="term" value="F:exonuclease activity"/>
    <property type="evidence" value="ECO:0007669"/>
    <property type="project" value="UniProtKB-KW"/>
</dbReference>
<dbReference type="AlphaFoldDB" id="A0A7H9CKH0"/>